<dbReference type="AlphaFoldDB" id="A0A4U6UM27"/>
<dbReference type="Gramene" id="TKW11727">
    <property type="protein sequence ID" value="TKW11727"/>
    <property type="gene ID" value="SEVIR_6G251900v2"/>
</dbReference>
<proteinExistence type="predicted"/>
<name>A0A4U6UM27_SETVI</name>
<protein>
    <submittedName>
        <fullName evidence="1">Uncharacterized protein</fullName>
    </submittedName>
</protein>
<gene>
    <name evidence="1" type="ORF">SEVIR_6G251900v2</name>
</gene>
<evidence type="ECO:0000313" key="2">
    <source>
        <dbReference type="Proteomes" id="UP000298652"/>
    </source>
</evidence>
<accession>A0A4U6UM27</accession>
<dbReference type="Proteomes" id="UP000298652">
    <property type="component" value="Chromosome 6"/>
</dbReference>
<sequence length="50" mass="5469">MTVVRSFKFAASVYPLTLVQFLISQDNLIAISTALPVRFIGNQVGLTINT</sequence>
<evidence type="ECO:0000313" key="1">
    <source>
        <dbReference type="EMBL" id="TKW11727.1"/>
    </source>
</evidence>
<reference evidence="1" key="1">
    <citation type="submission" date="2019-03" db="EMBL/GenBank/DDBJ databases">
        <title>WGS assembly of Setaria viridis.</title>
        <authorList>
            <person name="Huang P."/>
            <person name="Jenkins J."/>
            <person name="Grimwood J."/>
            <person name="Barry K."/>
            <person name="Healey A."/>
            <person name="Mamidi S."/>
            <person name="Sreedasyam A."/>
            <person name="Shu S."/>
            <person name="Feldman M."/>
            <person name="Wu J."/>
            <person name="Yu Y."/>
            <person name="Chen C."/>
            <person name="Johnson J."/>
            <person name="Rokhsar D."/>
            <person name="Baxter I."/>
            <person name="Schmutz J."/>
            <person name="Brutnell T."/>
            <person name="Kellogg E."/>
        </authorList>
    </citation>
    <scope>NUCLEOTIDE SEQUENCE [LARGE SCALE GENOMIC DNA]</scope>
</reference>
<organism evidence="1 2">
    <name type="scientific">Setaria viridis</name>
    <name type="common">Green bristlegrass</name>
    <name type="synonym">Setaria italica subsp. viridis</name>
    <dbReference type="NCBI Taxonomy" id="4556"/>
    <lineage>
        <taxon>Eukaryota</taxon>
        <taxon>Viridiplantae</taxon>
        <taxon>Streptophyta</taxon>
        <taxon>Embryophyta</taxon>
        <taxon>Tracheophyta</taxon>
        <taxon>Spermatophyta</taxon>
        <taxon>Magnoliopsida</taxon>
        <taxon>Liliopsida</taxon>
        <taxon>Poales</taxon>
        <taxon>Poaceae</taxon>
        <taxon>PACMAD clade</taxon>
        <taxon>Panicoideae</taxon>
        <taxon>Panicodae</taxon>
        <taxon>Paniceae</taxon>
        <taxon>Cenchrinae</taxon>
        <taxon>Setaria</taxon>
    </lineage>
</organism>
<dbReference type="EMBL" id="CM016557">
    <property type="protein sequence ID" value="TKW11727.1"/>
    <property type="molecule type" value="Genomic_DNA"/>
</dbReference>
<keyword evidence="2" id="KW-1185">Reference proteome</keyword>